<dbReference type="Pfam" id="PF12740">
    <property type="entry name" value="PETase"/>
    <property type="match status" value="1"/>
</dbReference>
<dbReference type="EMBL" id="CP025746">
    <property type="protein sequence ID" value="QAA34247.1"/>
    <property type="molecule type" value="Genomic_DNA"/>
</dbReference>
<evidence type="ECO:0000313" key="3">
    <source>
        <dbReference type="Proteomes" id="UP000286268"/>
    </source>
</evidence>
<feature type="domain" description="PET hydrolase/cutinase-like" evidence="1">
    <location>
        <begin position="53"/>
        <end position="292"/>
    </location>
</feature>
<dbReference type="RefSeq" id="WP_128214968.1">
    <property type="nucleotide sequence ID" value="NZ_CP025746.1"/>
</dbReference>
<evidence type="ECO:0000259" key="1">
    <source>
        <dbReference type="Pfam" id="PF12740"/>
    </source>
</evidence>
<dbReference type="SUPFAM" id="SSF53474">
    <property type="entry name" value="alpha/beta-Hydrolases"/>
    <property type="match status" value="1"/>
</dbReference>
<name>A0A410DYU7_9CLOT</name>
<accession>A0A410DYU7</accession>
<reference evidence="2 3" key="1">
    <citation type="submission" date="2018-01" db="EMBL/GenBank/DDBJ databases">
        <title>Genome Sequencing and Assembly of Anaerobacter polyendosporus strain CT4.</title>
        <authorList>
            <person name="Tachaapaikoon C."/>
            <person name="Sutheeworapong S."/>
            <person name="Jenjaroenpun P."/>
            <person name="Wongsurawat T."/>
            <person name="Nookeaw I."/>
            <person name="Cheawchanlertfa P."/>
            <person name="Kosugi A."/>
            <person name="Cheevadhanarak S."/>
            <person name="Ratanakhanokchai K."/>
        </authorList>
    </citation>
    <scope>NUCLEOTIDE SEQUENCE [LARGE SCALE GENOMIC DNA]</scope>
    <source>
        <strain evidence="2 3">CT4</strain>
    </source>
</reference>
<dbReference type="InterPro" id="IPR029058">
    <property type="entry name" value="AB_hydrolase_fold"/>
</dbReference>
<gene>
    <name evidence="2" type="ORF">C1I91_22845</name>
</gene>
<dbReference type="AlphaFoldDB" id="A0A410DYU7"/>
<evidence type="ECO:0000313" key="2">
    <source>
        <dbReference type="EMBL" id="QAA34247.1"/>
    </source>
</evidence>
<protein>
    <recommendedName>
        <fullName evidence="1">PET hydrolase/cutinase-like domain-containing protein</fullName>
    </recommendedName>
</protein>
<proteinExistence type="predicted"/>
<dbReference type="KEGG" id="cmah:C1I91_22845"/>
<dbReference type="Gene3D" id="3.40.50.1820">
    <property type="entry name" value="alpha/beta hydrolase"/>
    <property type="match status" value="1"/>
</dbReference>
<organism evidence="2 3">
    <name type="scientific">Clostridium manihotivorum</name>
    <dbReference type="NCBI Taxonomy" id="2320868"/>
    <lineage>
        <taxon>Bacteria</taxon>
        <taxon>Bacillati</taxon>
        <taxon>Bacillota</taxon>
        <taxon>Clostridia</taxon>
        <taxon>Eubacteriales</taxon>
        <taxon>Clostridiaceae</taxon>
        <taxon>Clostridium</taxon>
    </lineage>
</organism>
<sequence length="304" mass="32614">MRKITSLRKVLASLMIMLSVLVVSEFGVQPITALAASAPIVRSDEVPGAYTGNGPYSYSTYSLPTSYSTGGATVYYPTSYKAIAPFSALVYCPPYTATQIALAAWGPFFASHGIVLVTFDTTTIYDTVESRAAQQKTILNTLKAENTRIGSPLYGKLATDRIGAMGWSMGGGATWINSAEYPGLKTAMTLAGHNLSAMDMNSRGVNTKCPTLIMNGAMDMTYLGGMGQSIGVYSNIPVGVPKIIYEVASADHFSWTTPTYASPNVAVISLAFQKTYLDGDARWAKYITRPSINVATWQTSSLKY</sequence>
<dbReference type="Proteomes" id="UP000286268">
    <property type="component" value="Chromosome"/>
</dbReference>
<dbReference type="InterPro" id="IPR041127">
    <property type="entry name" value="PET_hydrolase/cutinase-like"/>
</dbReference>
<dbReference type="OrthoDB" id="9812672at2"/>
<keyword evidence="3" id="KW-1185">Reference proteome</keyword>